<evidence type="ECO:0000256" key="1">
    <source>
        <dbReference type="SAM" id="Phobius"/>
    </source>
</evidence>
<keyword evidence="3" id="KW-1185">Reference proteome</keyword>
<keyword evidence="1" id="KW-1133">Transmembrane helix</keyword>
<evidence type="ECO:0000313" key="3">
    <source>
        <dbReference type="Proteomes" id="UP001174909"/>
    </source>
</evidence>
<reference evidence="2" key="1">
    <citation type="submission" date="2023-03" db="EMBL/GenBank/DDBJ databases">
        <authorList>
            <person name="Steffen K."/>
            <person name="Cardenas P."/>
        </authorList>
    </citation>
    <scope>NUCLEOTIDE SEQUENCE</scope>
</reference>
<feature type="non-terminal residue" evidence="2">
    <location>
        <position position="93"/>
    </location>
</feature>
<accession>A0AA35XBI1</accession>
<sequence length="93" mass="10813">AGLHLFLRFIIIFFFDISNYHKEVTVFITFTIALYMVLVASLQPYKKHLHLKIDMMLSLSLLLWCSALLVNAVEYGPYHVFDLVMHLILLTLA</sequence>
<feature type="non-terminal residue" evidence="2">
    <location>
        <position position="1"/>
    </location>
</feature>
<protein>
    <submittedName>
        <fullName evidence="2">Uncharacterized protein</fullName>
    </submittedName>
</protein>
<feature type="transmembrane region" description="Helical" evidence="1">
    <location>
        <begin position="24"/>
        <end position="43"/>
    </location>
</feature>
<comment type="caution">
    <text evidence="2">The sequence shown here is derived from an EMBL/GenBank/DDBJ whole genome shotgun (WGS) entry which is preliminary data.</text>
</comment>
<feature type="transmembrane region" description="Helical" evidence="1">
    <location>
        <begin position="55"/>
        <end position="73"/>
    </location>
</feature>
<keyword evidence="1" id="KW-0812">Transmembrane</keyword>
<dbReference type="AlphaFoldDB" id="A0AA35XBI1"/>
<evidence type="ECO:0000313" key="2">
    <source>
        <dbReference type="EMBL" id="CAI8044682.1"/>
    </source>
</evidence>
<keyword evidence="1" id="KW-0472">Membrane</keyword>
<proteinExistence type="predicted"/>
<dbReference type="EMBL" id="CASHTH010003417">
    <property type="protein sequence ID" value="CAI8044682.1"/>
    <property type="molecule type" value="Genomic_DNA"/>
</dbReference>
<gene>
    <name evidence="2" type="ORF">GBAR_LOCUS24765</name>
</gene>
<dbReference type="Proteomes" id="UP001174909">
    <property type="component" value="Unassembled WGS sequence"/>
</dbReference>
<organism evidence="2 3">
    <name type="scientific">Geodia barretti</name>
    <name type="common">Barrett's horny sponge</name>
    <dbReference type="NCBI Taxonomy" id="519541"/>
    <lineage>
        <taxon>Eukaryota</taxon>
        <taxon>Metazoa</taxon>
        <taxon>Porifera</taxon>
        <taxon>Demospongiae</taxon>
        <taxon>Heteroscleromorpha</taxon>
        <taxon>Tetractinellida</taxon>
        <taxon>Astrophorina</taxon>
        <taxon>Geodiidae</taxon>
        <taxon>Geodia</taxon>
    </lineage>
</organism>
<name>A0AA35XBI1_GEOBA</name>